<organism evidence="1 2">
    <name type="scientific">Shewanella benthica KT99</name>
    <dbReference type="NCBI Taxonomy" id="314608"/>
    <lineage>
        <taxon>Bacteria</taxon>
        <taxon>Pseudomonadati</taxon>
        <taxon>Pseudomonadota</taxon>
        <taxon>Gammaproteobacteria</taxon>
        <taxon>Alteromonadales</taxon>
        <taxon>Shewanellaceae</taxon>
        <taxon>Shewanella</taxon>
    </lineage>
</organism>
<dbReference type="NCBIfam" id="NF008912">
    <property type="entry name" value="PRK12275.1-6"/>
    <property type="match status" value="1"/>
</dbReference>
<accession>A9D9X6</accession>
<dbReference type="InterPro" id="IPR012657">
    <property type="entry name" value="23S_rRNA-intervening_sequence"/>
</dbReference>
<keyword evidence="2" id="KW-1185">Reference proteome</keyword>
<dbReference type="SUPFAM" id="SSF158446">
    <property type="entry name" value="IVS-encoded protein-like"/>
    <property type="match status" value="1"/>
</dbReference>
<dbReference type="EMBL" id="ABIC01000017">
    <property type="protein sequence ID" value="EDQ00664.1"/>
    <property type="molecule type" value="Genomic_DNA"/>
</dbReference>
<dbReference type="PANTHER" id="PTHR38471">
    <property type="entry name" value="FOUR HELIX BUNDLE PROTEIN"/>
    <property type="match status" value="1"/>
</dbReference>
<evidence type="ECO:0008006" key="3">
    <source>
        <dbReference type="Google" id="ProtNLM"/>
    </source>
</evidence>
<evidence type="ECO:0000313" key="2">
    <source>
        <dbReference type="Proteomes" id="UP000005839"/>
    </source>
</evidence>
<dbReference type="NCBIfam" id="TIGR02436">
    <property type="entry name" value="four helix bundle protein"/>
    <property type="match status" value="1"/>
</dbReference>
<sequence length="110" mass="12567">MDGDMRKYAFEHLDVWRRSSRLACDVYLLFNGCRDYGFKDQVTRSAVSIPSNIAEGEERSSFKESARFLYYSKGSAGELVTQLYIAIEIGLIDREKALIVIDEIKQISAM</sequence>
<dbReference type="Pfam" id="PF05635">
    <property type="entry name" value="23S_rRNA_IVP"/>
    <property type="match status" value="1"/>
</dbReference>
<comment type="caution">
    <text evidence="1">The sequence shown here is derived from an EMBL/GenBank/DDBJ whole genome shotgun (WGS) entry which is preliminary data.</text>
</comment>
<evidence type="ECO:0000313" key="1">
    <source>
        <dbReference type="EMBL" id="EDQ00664.1"/>
    </source>
</evidence>
<dbReference type="Gene3D" id="1.20.1440.60">
    <property type="entry name" value="23S rRNA-intervening sequence"/>
    <property type="match status" value="1"/>
</dbReference>
<dbReference type="AlphaFoldDB" id="A9D9X6"/>
<name>A9D9X6_9GAMM</name>
<protein>
    <recommendedName>
        <fullName evidence="3">S23 ribosomal protein</fullName>
    </recommendedName>
</protein>
<dbReference type="STRING" id="314608.KT99_15592"/>
<dbReference type="Proteomes" id="UP000005839">
    <property type="component" value="Unassembled WGS sequence"/>
</dbReference>
<dbReference type="CDD" id="cd16377">
    <property type="entry name" value="23S_rRNA_IVP_like"/>
    <property type="match status" value="1"/>
</dbReference>
<proteinExistence type="predicted"/>
<dbReference type="InterPro" id="IPR036583">
    <property type="entry name" value="23S_rRNA_IVS_sf"/>
</dbReference>
<reference evidence="1 2" key="1">
    <citation type="submission" date="2007-10" db="EMBL/GenBank/DDBJ databases">
        <authorList>
            <person name="Yayanos A."/>
            <person name="Ferriera S."/>
            <person name="Johnson J."/>
            <person name="Kravitz S."/>
            <person name="Halpern A."/>
            <person name="Remington K."/>
            <person name="Beeson K."/>
            <person name="Tran B."/>
            <person name="Rogers Y.-H."/>
            <person name="Friedman R."/>
            <person name="Venter J.C."/>
        </authorList>
    </citation>
    <scope>NUCLEOTIDE SEQUENCE [LARGE SCALE GENOMIC DNA]</scope>
    <source>
        <strain evidence="1 2">KT99</strain>
    </source>
</reference>
<gene>
    <name evidence="1" type="ORF">KT99_15592</name>
</gene>
<dbReference type="PANTHER" id="PTHR38471:SF2">
    <property type="entry name" value="FOUR HELIX BUNDLE PROTEIN"/>
    <property type="match status" value="1"/>
</dbReference>